<evidence type="ECO:0000313" key="1">
    <source>
        <dbReference type="EMBL" id="ERN10578.1"/>
    </source>
</evidence>
<proteinExistence type="predicted"/>
<dbReference type="Proteomes" id="UP000017836">
    <property type="component" value="Unassembled WGS sequence"/>
</dbReference>
<dbReference type="HOGENOM" id="CLU_2006976_0_0_1"/>
<accession>W1PR96</accession>
<reference evidence="2" key="1">
    <citation type="journal article" date="2013" name="Science">
        <title>The Amborella genome and the evolution of flowering plants.</title>
        <authorList>
            <consortium name="Amborella Genome Project"/>
        </authorList>
    </citation>
    <scope>NUCLEOTIDE SEQUENCE [LARGE SCALE GENOMIC DNA]</scope>
</reference>
<dbReference type="EMBL" id="KI392812">
    <property type="protein sequence ID" value="ERN10578.1"/>
    <property type="molecule type" value="Genomic_DNA"/>
</dbReference>
<dbReference type="AlphaFoldDB" id="W1PR96"/>
<name>W1PR96_AMBTC</name>
<sequence length="124" mass="14542">MIIIQEEQPCSVSMDEVSPDMFPIILDMLVQQEMIQPCLLEKPKSLKEECQDLWCQYHRMKEHDMFHCWGFRAILDEFIRSGELFIDNTPSPRQKVAQEFEALLHNLVEQAHGLVCETLEIPIP</sequence>
<dbReference type="Gramene" id="ERN10578">
    <property type="protein sequence ID" value="ERN10578"/>
    <property type="gene ID" value="AMTR_s00028p00094340"/>
</dbReference>
<organism evidence="1 2">
    <name type="scientific">Amborella trichopoda</name>
    <dbReference type="NCBI Taxonomy" id="13333"/>
    <lineage>
        <taxon>Eukaryota</taxon>
        <taxon>Viridiplantae</taxon>
        <taxon>Streptophyta</taxon>
        <taxon>Embryophyta</taxon>
        <taxon>Tracheophyta</taxon>
        <taxon>Spermatophyta</taxon>
        <taxon>Magnoliopsida</taxon>
        <taxon>Amborellales</taxon>
        <taxon>Amborellaceae</taxon>
        <taxon>Amborella</taxon>
    </lineage>
</organism>
<keyword evidence="2" id="KW-1185">Reference proteome</keyword>
<evidence type="ECO:0000313" key="2">
    <source>
        <dbReference type="Proteomes" id="UP000017836"/>
    </source>
</evidence>
<gene>
    <name evidence="1" type="ORF">AMTR_s00028p00094340</name>
</gene>
<protein>
    <submittedName>
        <fullName evidence="1">Uncharacterized protein</fullName>
    </submittedName>
</protein>